<name>A0A811KAY3_9BILA</name>
<evidence type="ECO:0000313" key="2">
    <source>
        <dbReference type="Proteomes" id="UP000614601"/>
    </source>
</evidence>
<dbReference type="AlphaFoldDB" id="A0A811KAY3"/>
<sequence>MNPNFAINMDERIRALKLILKRSKDSEGFLGTCITHYGKMDTEFEVDNMDMLYDHLMRKERAFAPWAVETCVEMKDLKGLTLQPAEFAPFAKVLKELSGKMEIHLKVAKTYDLEVKVLGEEGPLMYQDVECFPKQLKYFEGKEIGVLRVNGNERDWDFSALFRIIANVIVCSQCFSLENFVEGGFEESKVLVMECAINLAQKQETGLYKKVFEVITKYMPIVENINTYDSEYTVNVADRTEHYEKVNGSVSKSYMETIDNIVTNFKEIAKHNKNADILVLAKFFVFDDWYIDEVYRLFKEKFGNIYESPKNDNKELCILERKFGYVEARCMLFMTVSMRS</sequence>
<dbReference type="Proteomes" id="UP000614601">
    <property type="component" value="Unassembled WGS sequence"/>
</dbReference>
<dbReference type="EMBL" id="CAJFCW020000002">
    <property type="protein sequence ID" value="CAG9097010.1"/>
    <property type="molecule type" value="Genomic_DNA"/>
</dbReference>
<gene>
    <name evidence="1" type="ORF">BOKJ2_LOCUS4434</name>
</gene>
<comment type="caution">
    <text evidence="1">The sequence shown here is derived from an EMBL/GenBank/DDBJ whole genome shotgun (WGS) entry which is preliminary data.</text>
</comment>
<reference evidence="1" key="1">
    <citation type="submission" date="2020-09" db="EMBL/GenBank/DDBJ databases">
        <authorList>
            <person name="Kikuchi T."/>
        </authorList>
    </citation>
    <scope>NUCLEOTIDE SEQUENCE</scope>
    <source>
        <strain evidence="1">SH1</strain>
    </source>
</reference>
<dbReference type="EMBL" id="CAJFDH010000002">
    <property type="protein sequence ID" value="CAD5212633.1"/>
    <property type="molecule type" value="Genomic_DNA"/>
</dbReference>
<protein>
    <submittedName>
        <fullName evidence="1">Uncharacterized protein</fullName>
    </submittedName>
</protein>
<organism evidence="1 2">
    <name type="scientific">Bursaphelenchus okinawaensis</name>
    <dbReference type="NCBI Taxonomy" id="465554"/>
    <lineage>
        <taxon>Eukaryota</taxon>
        <taxon>Metazoa</taxon>
        <taxon>Ecdysozoa</taxon>
        <taxon>Nematoda</taxon>
        <taxon>Chromadorea</taxon>
        <taxon>Rhabditida</taxon>
        <taxon>Tylenchina</taxon>
        <taxon>Tylenchomorpha</taxon>
        <taxon>Aphelenchoidea</taxon>
        <taxon>Aphelenchoididae</taxon>
        <taxon>Bursaphelenchus</taxon>
    </lineage>
</organism>
<proteinExistence type="predicted"/>
<accession>A0A811KAY3</accession>
<dbReference type="Proteomes" id="UP000783686">
    <property type="component" value="Unassembled WGS sequence"/>
</dbReference>
<keyword evidence="2" id="KW-1185">Reference proteome</keyword>
<evidence type="ECO:0000313" key="1">
    <source>
        <dbReference type="EMBL" id="CAD5212633.1"/>
    </source>
</evidence>